<evidence type="ECO:0000256" key="3">
    <source>
        <dbReference type="ARBA" id="ARBA00023015"/>
    </source>
</evidence>
<dbReference type="GO" id="GO:0004252">
    <property type="term" value="F:serine-type endopeptidase activity"/>
    <property type="evidence" value="ECO:0007669"/>
    <property type="project" value="InterPro"/>
</dbReference>
<dbReference type="EMBL" id="CP018221">
    <property type="protein sequence ID" value="API59138.1"/>
    <property type="molecule type" value="Genomic_DNA"/>
</dbReference>
<gene>
    <name evidence="7" type="ORF">BSL82_07300</name>
</gene>
<evidence type="ECO:0000256" key="1">
    <source>
        <dbReference type="ARBA" id="ARBA00022670"/>
    </source>
</evidence>
<sequence length="221" mass="24049">MLIMSNEAVRSRLDALIGAKGEDYSSISRLIGRNAAYIQQFIKRGIPRRLSEGDRKRIARYFGVGEEELGGPAAQEDESLASEFVLVPRFDVGASAGPGALADRERATDSVAFRGDWLRRMALGNPRDLSVIRVTGDSMFPTLSDGDEILVDASDAAGRLRDGIYVLRVDGAIMVKRLAVNPAGHDFTVTSDNPAYPPWTGLDLNAVTVIGRVVWMGRRIS</sequence>
<dbReference type="KEGG" id="sphj:BSL82_07300"/>
<dbReference type="GO" id="GO:0003677">
    <property type="term" value="F:DNA binding"/>
    <property type="evidence" value="ECO:0007669"/>
    <property type="project" value="UniProtKB-KW"/>
</dbReference>
<dbReference type="InterPro" id="IPR019756">
    <property type="entry name" value="Pept_S26A_signal_pept_1_Ser-AS"/>
</dbReference>
<evidence type="ECO:0000256" key="5">
    <source>
        <dbReference type="ARBA" id="ARBA00023163"/>
    </source>
</evidence>
<evidence type="ECO:0000256" key="4">
    <source>
        <dbReference type="ARBA" id="ARBA00023125"/>
    </source>
</evidence>
<evidence type="ECO:0000313" key="8">
    <source>
        <dbReference type="Proteomes" id="UP000182063"/>
    </source>
</evidence>
<dbReference type="SUPFAM" id="SSF51306">
    <property type="entry name" value="LexA/Signal peptidase"/>
    <property type="match status" value="1"/>
</dbReference>
<keyword evidence="5" id="KW-0804">Transcription</keyword>
<keyword evidence="4" id="KW-0238">DNA-binding</keyword>
<organism evidence="7 8">
    <name type="scientific">Tardibacter chloracetimidivorans</name>
    <dbReference type="NCBI Taxonomy" id="1921510"/>
    <lineage>
        <taxon>Bacteria</taxon>
        <taxon>Pseudomonadati</taxon>
        <taxon>Pseudomonadota</taxon>
        <taxon>Alphaproteobacteria</taxon>
        <taxon>Sphingomonadales</taxon>
        <taxon>Sphingomonadaceae</taxon>
        <taxon>Tardibacter</taxon>
    </lineage>
</organism>
<evidence type="ECO:0000313" key="7">
    <source>
        <dbReference type="EMBL" id="API59138.1"/>
    </source>
</evidence>
<accession>A0A1L3ZU32</accession>
<dbReference type="InterPro" id="IPR039418">
    <property type="entry name" value="LexA-like"/>
</dbReference>
<protein>
    <submittedName>
        <fullName evidence="7">Peptidase S24</fullName>
    </submittedName>
</protein>
<dbReference type="STRING" id="1921510.BSL82_07300"/>
<dbReference type="GO" id="GO:0016020">
    <property type="term" value="C:membrane"/>
    <property type="evidence" value="ECO:0007669"/>
    <property type="project" value="InterPro"/>
</dbReference>
<dbReference type="PANTHER" id="PTHR40661">
    <property type="match status" value="1"/>
</dbReference>
<keyword evidence="3" id="KW-0805">Transcription regulation</keyword>
<feature type="domain" description="Peptidase S24/S26A/S26B/S26C" evidence="6">
    <location>
        <begin position="94"/>
        <end position="214"/>
    </location>
</feature>
<evidence type="ECO:0000259" key="6">
    <source>
        <dbReference type="Pfam" id="PF00717"/>
    </source>
</evidence>
<dbReference type="Pfam" id="PF00717">
    <property type="entry name" value="Peptidase_S24"/>
    <property type="match status" value="1"/>
</dbReference>
<keyword evidence="1" id="KW-0645">Protease</keyword>
<dbReference type="AlphaFoldDB" id="A0A1L3ZU32"/>
<reference evidence="8" key="1">
    <citation type="submission" date="2016-11" db="EMBL/GenBank/DDBJ databases">
        <title>Complete Genome Sequence of alachlor-degrading Sphingomonas sp. strain JJ-A5.</title>
        <authorList>
            <person name="Lee H."/>
            <person name="Ka J.-O."/>
        </authorList>
    </citation>
    <scope>NUCLEOTIDE SEQUENCE [LARGE SCALE GENOMIC DNA]</scope>
    <source>
        <strain evidence="8">JJ-A5</strain>
    </source>
</reference>
<proteinExistence type="predicted"/>
<dbReference type="GO" id="GO:0006508">
    <property type="term" value="P:proteolysis"/>
    <property type="evidence" value="ECO:0007669"/>
    <property type="project" value="UniProtKB-KW"/>
</dbReference>
<dbReference type="PANTHER" id="PTHR40661:SF3">
    <property type="entry name" value="FELS-1 PROPHAGE TRANSCRIPTIONAL REGULATOR"/>
    <property type="match status" value="1"/>
</dbReference>
<dbReference type="PROSITE" id="PS00501">
    <property type="entry name" value="SPASE_I_1"/>
    <property type="match status" value="1"/>
</dbReference>
<dbReference type="Gene3D" id="2.10.109.10">
    <property type="entry name" value="Umud Fragment, subunit A"/>
    <property type="match status" value="1"/>
</dbReference>
<evidence type="ECO:0000256" key="2">
    <source>
        <dbReference type="ARBA" id="ARBA00022801"/>
    </source>
</evidence>
<keyword evidence="2" id="KW-0378">Hydrolase</keyword>
<dbReference type="InterPro" id="IPR015927">
    <property type="entry name" value="Peptidase_S24_S26A/B/C"/>
</dbReference>
<keyword evidence="8" id="KW-1185">Reference proteome</keyword>
<dbReference type="CDD" id="cd06529">
    <property type="entry name" value="S24_LexA-like"/>
    <property type="match status" value="1"/>
</dbReference>
<dbReference type="InterPro" id="IPR036286">
    <property type="entry name" value="LexA/Signal_pep-like_sf"/>
</dbReference>
<name>A0A1L3ZU32_9SPHN</name>
<dbReference type="Proteomes" id="UP000182063">
    <property type="component" value="Chromosome"/>
</dbReference>